<keyword evidence="3" id="KW-1185">Reference proteome</keyword>
<dbReference type="Gene3D" id="3.90.1200.10">
    <property type="match status" value="1"/>
</dbReference>
<dbReference type="Gene3D" id="3.30.200.20">
    <property type="entry name" value="Phosphorylase Kinase, domain 1"/>
    <property type="match status" value="1"/>
</dbReference>
<dbReference type="InterPro" id="IPR052898">
    <property type="entry name" value="ACAD10-like"/>
</dbReference>
<name>A0A507CD77_9FUNG</name>
<evidence type="ECO:0000259" key="1">
    <source>
        <dbReference type="Pfam" id="PF01636"/>
    </source>
</evidence>
<dbReference type="GeneID" id="42002902"/>
<proteinExistence type="predicted"/>
<accession>A0A507CD77</accession>
<dbReference type="PANTHER" id="PTHR47829:SF1">
    <property type="entry name" value="HAD FAMILY PHOSPHATASE"/>
    <property type="match status" value="1"/>
</dbReference>
<reference evidence="2 3" key="1">
    <citation type="journal article" date="2019" name="Sci. Rep.">
        <title>Comparative genomics of chytrid fungi reveal insights into the obligate biotrophic and pathogenic lifestyle of Synchytrium endobioticum.</title>
        <authorList>
            <person name="van de Vossenberg B.T.L.H."/>
            <person name="Warris S."/>
            <person name="Nguyen H.D.T."/>
            <person name="van Gent-Pelzer M.P.E."/>
            <person name="Joly D.L."/>
            <person name="van de Geest H.C."/>
            <person name="Bonants P.J.M."/>
            <person name="Smith D.S."/>
            <person name="Levesque C.A."/>
            <person name="van der Lee T.A.J."/>
        </authorList>
    </citation>
    <scope>NUCLEOTIDE SEQUENCE [LARGE SCALE GENOMIC DNA]</scope>
    <source>
        <strain evidence="2 3">JEL517</strain>
    </source>
</reference>
<evidence type="ECO:0000313" key="3">
    <source>
        <dbReference type="Proteomes" id="UP000319731"/>
    </source>
</evidence>
<gene>
    <name evidence="2" type="ORF">SmJEL517_g01677</name>
</gene>
<dbReference type="Pfam" id="PF01636">
    <property type="entry name" value="APH"/>
    <property type="match status" value="1"/>
</dbReference>
<dbReference type="AlphaFoldDB" id="A0A507CD77"/>
<organism evidence="2 3">
    <name type="scientific">Synchytrium microbalum</name>
    <dbReference type="NCBI Taxonomy" id="1806994"/>
    <lineage>
        <taxon>Eukaryota</taxon>
        <taxon>Fungi</taxon>
        <taxon>Fungi incertae sedis</taxon>
        <taxon>Chytridiomycota</taxon>
        <taxon>Chytridiomycota incertae sedis</taxon>
        <taxon>Chytridiomycetes</taxon>
        <taxon>Synchytriales</taxon>
        <taxon>Synchytriaceae</taxon>
        <taxon>Synchytrium</taxon>
    </lineage>
</organism>
<feature type="domain" description="Aminoglycoside phosphotransferase" evidence="1">
    <location>
        <begin position="30"/>
        <end position="263"/>
    </location>
</feature>
<dbReference type="InterPro" id="IPR011009">
    <property type="entry name" value="Kinase-like_dom_sf"/>
</dbReference>
<dbReference type="STRING" id="1806994.A0A507CD77"/>
<evidence type="ECO:0000313" key="2">
    <source>
        <dbReference type="EMBL" id="TPX35874.1"/>
    </source>
</evidence>
<dbReference type="PANTHER" id="PTHR47829">
    <property type="entry name" value="HYDROLASE, PUTATIVE (AFU_ORTHOLOGUE AFUA_1G12880)-RELATED"/>
    <property type="match status" value="1"/>
</dbReference>
<dbReference type="InterPro" id="IPR002575">
    <property type="entry name" value="Aminoglycoside_PTrfase"/>
</dbReference>
<dbReference type="SUPFAM" id="SSF56112">
    <property type="entry name" value="Protein kinase-like (PK-like)"/>
    <property type="match status" value="1"/>
</dbReference>
<comment type="caution">
    <text evidence="2">The sequence shown here is derived from an EMBL/GenBank/DDBJ whole genome shotgun (WGS) entry which is preliminary data.</text>
</comment>
<dbReference type="InterPro" id="IPR041726">
    <property type="entry name" value="ACAD10_11_N"/>
</dbReference>
<dbReference type="CDD" id="cd05154">
    <property type="entry name" value="ACAD10_11_N-like"/>
    <property type="match status" value="1"/>
</dbReference>
<dbReference type="EMBL" id="QEAO01000006">
    <property type="protein sequence ID" value="TPX35874.1"/>
    <property type="molecule type" value="Genomic_DNA"/>
</dbReference>
<dbReference type="OrthoDB" id="191037at2759"/>
<protein>
    <recommendedName>
        <fullName evidence="1">Aminoglycoside phosphotransferase domain-containing protein</fullName>
    </recommendedName>
</protein>
<dbReference type="RefSeq" id="XP_031026259.1">
    <property type="nucleotide sequence ID" value="XM_031167605.1"/>
</dbReference>
<sequence>MSSQALDVSKLRDYWQHCIPWFDHSRPYKVQQAAHGQGNPTFIITDATGKSVVLRKRPAGKLAPQLHRVDREYHVIKALESTTVPVPKALLLCEDESIIGTVFFVMSFLPGRIFIDMRLKSFGHDERRDYYYSAVKVLAQLHSINPSTLSLPSSITSKAGNFYAKQLVMWDSLSRQQAKVKDVETGEELGMLDRFDDILGWLKRNMPRDEVAVMHGDYKLDNLMFHATKPEVIGLLDWERWSLGHPLADLANLALGRYWTFETLYNLNETGQEPDIGIPSTNELVQWYCKESHRAYPIPAWNYARAFSAFQMAVGAQNVASRGMQRTSNTPQAIGTRIIIPELTRLVLSFVDRGDLKSNL</sequence>
<dbReference type="Proteomes" id="UP000319731">
    <property type="component" value="Unassembled WGS sequence"/>
</dbReference>